<gene>
    <name evidence="2" type="ORF">G7K_0911-t1</name>
</gene>
<evidence type="ECO:0000256" key="1">
    <source>
        <dbReference type="SAM" id="MobiDB-lite"/>
    </source>
</evidence>
<dbReference type="Proteomes" id="UP000033140">
    <property type="component" value="Unassembled WGS sequence"/>
</dbReference>
<evidence type="ECO:0000313" key="3">
    <source>
        <dbReference type="Proteomes" id="UP000033140"/>
    </source>
</evidence>
<reference evidence="2 3" key="3">
    <citation type="journal article" date="2015" name="Genome Announc.">
        <title>Draft Genome Sequence of the Archiascomycetous Yeast Saitoella complicata.</title>
        <authorList>
            <person name="Yamauchi K."/>
            <person name="Kondo S."/>
            <person name="Hamamoto M."/>
            <person name="Takahashi Y."/>
            <person name="Ogura Y."/>
            <person name="Hayashi T."/>
            <person name="Nishida H."/>
        </authorList>
    </citation>
    <scope>NUCLEOTIDE SEQUENCE [LARGE SCALE GENOMIC DNA]</scope>
    <source>
        <strain evidence="2 3">NRRL Y-17804</strain>
    </source>
</reference>
<reference evidence="2 3" key="2">
    <citation type="journal article" date="2014" name="J. Gen. Appl. Microbiol.">
        <title>The early diverging ascomycetous budding yeast Saitoella complicata has three histone deacetylases belonging to the Clr6, Hos2, and Rpd3 lineages.</title>
        <authorList>
            <person name="Nishida H."/>
            <person name="Matsumoto T."/>
            <person name="Kondo S."/>
            <person name="Hamamoto M."/>
            <person name="Yoshikawa H."/>
        </authorList>
    </citation>
    <scope>NUCLEOTIDE SEQUENCE [LARGE SCALE GENOMIC DNA]</scope>
    <source>
        <strain evidence="2 3">NRRL Y-17804</strain>
    </source>
</reference>
<feature type="region of interest" description="Disordered" evidence="1">
    <location>
        <begin position="139"/>
        <end position="172"/>
    </location>
</feature>
<proteinExistence type="predicted"/>
<organism evidence="2 3">
    <name type="scientific">Saitoella complicata (strain BCRC 22490 / CBS 7301 / JCM 7358 / NBRC 10748 / NRRL Y-17804)</name>
    <dbReference type="NCBI Taxonomy" id="698492"/>
    <lineage>
        <taxon>Eukaryota</taxon>
        <taxon>Fungi</taxon>
        <taxon>Dikarya</taxon>
        <taxon>Ascomycota</taxon>
        <taxon>Taphrinomycotina</taxon>
        <taxon>Taphrinomycotina incertae sedis</taxon>
        <taxon>Saitoella</taxon>
    </lineage>
</organism>
<name>A0A0E9N9X1_SAICN</name>
<protein>
    <submittedName>
        <fullName evidence="2">Uncharacterized protein</fullName>
    </submittedName>
</protein>
<reference evidence="2 3" key="1">
    <citation type="journal article" date="2011" name="J. Gen. Appl. Microbiol.">
        <title>Draft genome sequencing of the enigmatic yeast Saitoella complicata.</title>
        <authorList>
            <person name="Nishida H."/>
            <person name="Hamamoto M."/>
            <person name="Sugiyama J."/>
        </authorList>
    </citation>
    <scope>NUCLEOTIDE SEQUENCE [LARGE SCALE GENOMIC DNA]</scope>
    <source>
        <strain evidence="2 3">NRRL Y-17804</strain>
    </source>
</reference>
<evidence type="ECO:0000313" key="2">
    <source>
        <dbReference type="EMBL" id="GAO46687.1"/>
    </source>
</evidence>
<dbReference type="EMBL" id="BACD03000005">
    <property type="protein sequence ID" value="GAO46687.1"/>
    <property type="molecule type" value="Genomic_DNA"/>
</dbReference>
<sequence length="199" mass="22158">MRISLWELSSEVLDTIFNLRGIQTHTHQVSSQPFLDDLIVTRVVSLVVTNVAFSELVFPMDLPSDASQGWAGWYAWPWYVDQGREYGLGGVRRNVNYMQQDCWAIAVVEPGFTVTIERPPISDSVFKDFQEAFQRADIPASTPDSRPSSAGHPSPQPHERLKPSYGTSSRRSGRIPGVCAGAFACLHQLRHPCCPAGRD</sequence>
<comment type="caution">
    <text evidence="2">The sequence shown here is derived from an EMBL/GenBank/DDBJ whole genome shotgun (WGS) entry which is preliminary data.</text>
</comment>
<dbReference type="AlphaFoldDB" id="A0A0E9N9X1"/>
<accession>A0A0E9N9X1</accession>
<keyword evidence="3" id="KW-1185">Reference proteome</keyword>